<accession>A0A318QTM6</accession>
<protein>
    <submittedName>
        <fullName evidence="1">AlpA family phage regulatory protein</fullName>
    </submittedName>
</protein>
<dbReference type="STRING" id="940286.GCA_000227565_03356"/>
<dbReference type="Gene3D" id="1.10.238.160">
    <property type="match status" value="1"/>
</dbReference>
<dbReference type="RefSeq" id="WP_015074059.1">
    <property type="nucleotide sequence ID" value="NZ_NKTX01000101.1"/>
</dbReference>
<gene>
    <name evidence="1" type="ORF">CFR80_16370</name>
</gene>
<dbReference type="EMBL" id="NKTX01000101">
    <property type="protein sequence ID" value="PYD78479.1"/>
    <property type="molecule type" value="Genomic_DNA"/>
</dbReference>
<proteinExistence type="predicted"/>
<dbReference type="AlphaFoldDB" id="A0A318QTM6"/>
<dbReference type="Proteomes" id="UP000247417">
    <property type="component" value="Unassembled WGS sequence"/>
</dbReference>
<sequence>MDQNAAFTLLLTIDDVMRLTGYKSRSSIYRLVRQKRCPPPVVIGGGRVRWRAGEIEHWLQGLPIQTYI</sequence>
<evidence type="ECO:0000313" key="1">
    <source>
        <dbReference type="EMBL" id="PYD78479.1"/>
    </source>
</evidence>
<dbReference type="OrthoDB" id="1525365at2"/>
<comment type="caution">
    <text evidence="1">The sequence shown here is derived from an EMBL/GenBank/DDBJ whole genome shotgun (WGS) entry which is preliminary data.</text>
</comment>
<dbReference type="InterPro" id="IPR010260">
    <property type="entry name" value="AlpA"/>
</dbReference>
<dbReference type="Pfam" id="PF05930">
    <property type="entry name" value="Phage_AlpA"/>
    <property type="match status" value="1"/>
</dbReference>
<evidence type="ECO:0000313" key="2">
    <source>
        <dbReference type="Proteomes" id="UP000247417"/>
    </source>
</evidence>
<name>A0A318QTM6_9PROT</name>
<reference evidence="1 2" key="1">
    <citation type="submission" date="2017-07" db="EMBL/GenBank/DDBJ databases">
        <title>A draft genome sequence of Komagataeibacter oboediens LMG 18849.</title>
        <authorList>
            <person name="Skraban J."/>
            <person name="Cleenwerck I."/>
            <person name="Vandamme P."/>
            <person name="Trcek J."/>
        </authorList>
    </citation>
    <scope>NUCLEOTIDE SEQUENCE [LARGE SCALE GENOMIC DNA]</scope>
    <source>
        <strain evidence="1 2">LMG 18849</strain>
    </source>
</reference>
<organism evidence="1 2">
    <name type="scientific">Komagataeibacter oboediens</name>
    <dbReference type="NCBI Taxonomy" id="65958"/>
    <lineage>
        <taxon>Bacteria</taxon>
        <taxon>Pseudomonadati</taxon>
        <taxon>Pseudomonadota</taxon>
        <taxon>Alphaproteobacteria</taxon>
        <taxon>Acetobacterales</taxon>
        <taxon>Acetobacteraceae</taxon>
        <taxon>Komagataeibacter</taxon>
    </lineage>
</organism>